<keyword evidence="3" id="KW-1185">Reference proteome</keyword>
<dbReference type="STRING" id="686832.A0A0C3BRX6"/>
<reference evidence="3" key="2">
    <citation type="submission" date="2015-01" db="EMBL/GenBank/DDBJ databases">
        <title>Evolutionary Origins and Diversification of the Mycorrhizal Mutualists.</title>
        <authorList>
            <consortium name="DOE Joint Genome Institute"/>
            <consortium name="Mycorrhizal Genomics Consortium"/>
            <person name="Kohler A."/>
            <person name="Kuo A."/>
            <person name="Nagy L.G."/>
            <person name="Floudas D."/>
            <person name="Copeland A."/>
            <person name="Barry K.W."/>
            <person name="Cichocki N."/>
            <person name="Veneault-Fourrey C."/>
            <person name="LaButti K."/>
            <person name="Lindquist E.A."/>
            <person name="Lipzen A."/>
            <person name="Lundell T."/>
            <person name="Morin E."/>
            <person name="Murat C."/>
            <person name="Riley R."/>
            <person name="Ohm R."/>
            <person name="Sun H."/>
            <person name="Tunlid A."/>
            <person name="Henrissat B."/>
            <person name="Grigoriev I.V."/>
            <person name="Hibbett D.S."/>
            <person name="Martin F."/>
        </authorList>
    </citation>
    <scope>NUCLEOTIDE SEQUENCE [LARGE SCALE GENOMIC DNA]</scope>
    <source>
        <strain evidence="3">h7</strain>
    </source>
</reference>
<dbReference type="EMBL" id="KN831853">
    <property type="protein sequence ID" value="KIM34819.1"/>
    <property type="molecule type" value="Genomic_DNA"/>
</dbReference>
<evidence type="ECO:0000313" key="2">
    <source>
        <dbReference type="EMBL" id="KIM34819.1"/>
    </source>
</evidence>
<evidence type="ECO:0000256" key="1">
    <source>
        <dbReference type="SAM" id="MobiDB-lite"/>
    </source>
</evidence>
<organism evidence="2 3">
    <name type="scientific">Hebeloma cylindrosporum</name>
    <dbReference type="NCBI Taxonomy" id="76867"/>
    <lineage>
        <taxon>Eukaryota</taxon>
        <taxon>Fungi</taxon>
        <taxon>Dikarya</taxon>
        <taxon>Basidiomycota</taxon>
        <taxon>Agaricomycotina</taxon>
        <taxon>Agaricomycetes</taxon>
        <taxon>Agaricomycetidae</taxon>
        <taxon>Agaricales</taxon>
        <taxon>Agaricineae</taxon>
        <taxon>Hymenogastraceae</taxon>
        <taxon>Hebeloma</taxon>
    </lineage>
</organism>
<gene>
    <name evidence="2" type="ORF">M413DRAFT_450040</name>
</gene>
<dbReference type="HOGENOM" id="CLU_078256_0_0_1"/>
<sequence>MATKSLSTSTLSLRFMQNAHRAKQLKEVELDRAEVKDDGKWEVSQVVRDSWGLSKESPQSVDVHEESYLPFLFSGKSGEDREIDGVFTKATGRRIFNKKGEEVSTTAPESEPPVASSSSPSNVAPPASGRKIHPRPISISASGKSGQLRGFEELKPPKDAKTAKQMIFESGGVGVDIRAMARKATASSVPNTFMKPVGKTSKRQREAVVTGSGSSEMSTKAKKKRKKSSDS</sequence>
<feature type="compositionally biased region" description="Basic residues" evidence="1">
    <location>
        <begin position="220"/>
        <end position="231"/>
    </location>
</feature>
<accession>A0A0C3BRX6</accession>
<dbReference type="OrthoDB" id="3251271at2759"/>
<proteinExistence type="predicted"/>
<feature type="compositionally biased region" description="Low complexity" evidence="1">
    <location>
        <begin position="107"/>
        <end position="128"/>
    </location>
</feature>
<protein>
    <submittedName>
        <fullName evidence="2">Uncharacterized protein</fullName>
    </submittedName>
</protein>
<name>A0A0C3BRX6_HEBCY</name>
<feature type="compositionally biased region" description="Basic and acidic residues" evidence="1">
    <location>
        <begin position="150"/>
        <end position="162"/>
    </location>
</feature>
<feature type="region of interest" description="Disordered" evidence="1">
    <location>
        <begin position="191"/>
        <end position="231"/>
    </location>
</feature>
<reference evidence="2 3" key="1">
    <citation type="submission" date="2014-04" db="EMBL/GenBank/DDBJ databases">
        <authorList>
            <consortium name="DOE Joint Genome Institute"/>
            <person name="Kuo A."/>
            <person name="Gay G."/>
            <person name="Dore J."/>
            <person name="Kohler A."/>
            <person name="Nagy L.G."/>
            <person name="Floudas D."/>
            <person name="Copeland A."/>
            <person name="Barry K.W."/>
            <person name="Cichocki N."/>
            <person name="Veneault-Fourrey C."/>
            <person name="LaButti K."/>
            <person name="Lindquist E.A."/>
            <person name="Lipzen A."/>
            <person name="Lundell T."/>
            <person name="Morin E."/>
            <person name="Murat C."/>
            <person name="Sun H."/>
            <person name="Tunlid A."/>
            <person name="Henrissat B."/>
            <person name="Grigoriev I.V."/>
            <person name="Hibbett D.S."/>
            <person name="Martin F."/>
            <person name="Nordberg H.P."/>
            <person name="Cantor M.N."/>
            <person name="Hua S.X."/>
        </authorList>
    </citation>
    <scope>NUCLEOTIDE SEQUENCE [LARGE SCALE GENOMIC DNA]</scope>
    <source>
        <strain evidence="3">h7</strain>
    </source>
</reference>
<evidence type="ECO:0000313" key="3">
    <source>
        <dbReference type="Proteomes" id="UP000053424"/>
    </source>
</evidence>
<dbReference type="Proteomes" id="UP000053424">
    <property type="component" value="Unassembled WGS sequence"/>
</dbReference>
<dbReference type="AlphaFoldDB" id="A0A0C3BRX6"/>
<feature type="region of interest" description="Disordered" evidence="1">
    <location>
        <begin position="94"/>
        <end position="162"/>
    </location>
</feature>